<dbReference type="CDD" id="cd05233">
    <property type="entry name" value="SDR_c"/>
    <property type="match status" value="1"/>
</dbReference>
<dbReference type="InterPro" id="IPR023985">
    <property type="entry name" value="SDR_subfam_1"/>
</dbReference>
<dbReference type="Gene3D" id="3.40.50.720">
    <property type="entry name" value="NAD(P)-binding Rossmann-like Domain"/>
    <property type="match status" value="1"/>
</dbReference>
<evidence type="ECO:0000313" key="7">
    <source>
        <dbReference type="Proteomes" id="UP001499967"/>
    </source>
</evidence>
<dbReference type="PANTHER" id="PTHR24321">
    <property type="entry name" value="DEHYDROGENASES, SHORT CHAIN"/>
    <property type="match status" value="1"/>
</dbReference>
<evidence type="ECO:0000256" key="5">
    <source>
        <dbReference type="SAM" id="MobiDB-lite"/>
    </source>
</evidence>
<evidence type="ECO:0000256" key="2">
    <source>
        <dbReference type="ARBA" id="ARBA00023002"/>
    </source>
</evidence>
<evidence type="ECO:0000256" key="1">
    <source>
        <dbReference type="ARBA" id="ARBA00006484"/>
    </source>
</evidence>
<dbReference type="SUPFAM" id="SSF51735">
    <property type="entry name" value="NAD(P)-binding Rossmann-fold domains"/>
    <property type="match status" value="1"/>
</dbReference>
<organism evidence="6 7">
    <name type="scientific">Pseudonocardia zijingensis</name>
    <dbReference type="NCBI Taxonomy" id="153376"/>
    <lineage>
        <taxon>Bacteria</taxon>
        <taxon>Bacillati</taxon>
        <taxon>Actinomycetota</taxon>
        <taxon>Actinomycetes</taxon>
        <taxon>Pseudonocardiales</taxon>
        <taxon>Pseudonocardiaceae</taxon>
        <taxon>Pseudonocardia</taxon>
    </lineage>
</organism>
<comment type="caution">
    <text evidence="6">The sequence shown here is derived from an EMBL/GenBank/DDBJ whole genome shotgun (WGS) entry which is preliminary data.</text>
</comment>
<gene>
    <name evidence="6" type="ORF">GCM10009559_56090</name>
</gene>
<evidence type="ECO:0000313" key="6">
    <source>
        <dbReference type="EMBL" id="GAA0896798.1"/>
    </source>
</evidence>
<keyword evidence="7" id="KW-1185">Reference proteome</keyword>
<dbReference type="Pfam" id="PF00106">
    <property type="entry name" value="adh_short"/>
    <property type="match status" value="1"/>
</dbReference>
<dbReference type="InterPro" id="IPR002347">
    <property type="entry name" value="SDR_fam"/>
</dbReference>
<keyword evidence="2" id="KW-0560">Oxidoreductase</keyword>
<evidence type="ECO:0000256" key="4">
    <source>
        <dbReference type="RuleBase" id="RU000363"/>
    </source>
</evidence>
<dbReference type="NCBIfam" id="NF009467">
    <property type="entry name" value="PRK12826.1-3"/>
    <property type="match status" value="1"/>
</dbReference>
<dbReference type="PROSITE" id="PS00061">
    <property type="entry name" value="ADH_SHORT"/>
    <property type="match status" value="1"/>
</dbReference>
<evidence type="ECO:0000256" key="3">
    <source>
        <dbReference type="ARBA" id="ARBA00023027"/>
    </source>
</evidence>
<sequence length="300" mass="31355">MALRQAHDPDRGGRRPGRRGGGAMTGRLEGKVAFVTGAARGLGRSHAIRLAEEGADIVAVDLCAPVDTVDTYPPATEADLEETVRAVEKLDRRIVARVADVRDGAGLAATVADAVAELGGLDVAVANAGIVSFGSTLTLGEQAWRDVLDVNLTGVWNTARAVIPHLIDRGGGALTLISSIGGLRGMPNVGHYVAAKHAIVGLMRTMANEFAPHGIRVNTVHPTNADTDMIQNPGTYRMFAPDAPEATRADALPAFLALNAIQVPWVEPIDVSNAVLFLSSDEARYVTGVALPVDAGALIR</sequence>
<dbReference type="NCBIfam" id="TIGR03971">
    <property type="entry name" value="SDR_subfam_1"/>
    <property type="match status" value="1"/>
</dbReference>
<dbReference type="InterPro" id="IPR020904">
    <property type="entry name" value="Sc_DH/Rdtase_CS"/>
</dbReference>
<dbReference type="PRINTS" id="PR00080">
    <property type="entry name" value="SDRFAMILY"/>
</dbReference>
<comment type="similarity">
    <text evidence="1 4">Belongs to the short-chain dehydrogenases/reductases (SDR) family.</text>
</comment>
<dbReference type="PANTHER" id="PTHR24321:SF8">
    <property type="entry name" value="ESTRADIOL 17-BETA-DEHYDROGENASE 8-RELATED"/>
    <property type="match status" value="1"/>
</dbReference>
<feature type="compositionally biased region" description="Basic and acidic residues" evidence="5">
    <location>
        <begin position="1"/>
        <end position="13"/>
    </location>
</feature>
<dbReference type="EMBL" id="BAAAHP010000177">
    <property type="protein sequence ID" value="GAA0896798.1"/>
    <property type="molecule type" value="Genomic_DNA"/>
</dbReference>
<proteinExistence type="inferred from homology"/>
<protein>
    <submittedName>
        <fullName evidence="6">Mycofactocin-coupled SDR family oxidoreductase</fullName>
    </submittedName>
</protein>
<reference evidence="6 7" key="1">
    <citation type="journal article" date="2019" name="Int. J. Syst. Evol. Microbiol.">
        <title>The Global Catalogue of Microorganisms (GCM) 10K type strain sequencing project: providing services to taxonomists for standard genome sequencing and annotation.</title>
        <authorList>
            <consortium name="The Broad Institute Genomics Platform"/>
            <consortium name="The Broad Institute Genome Sequencing Center for Infectious Disease"/>
            <person name="Wu L."/>
            <person name="Ma J."/>
        </authorList>
    </citation>
    <scope>NUCLEOTIDE SEQUENCE [LARGE SCALE GENOMIC DNA]</scope>
    <source>
        <strain evidence="6 7">JCM 11117</strain>
    </source>
</reference>
<keyword evidence="3" id="KW-0520">NAD</keyword>
<name>A0ABN1N7Y9_9PSEU</name>
<dbReference type="InterPro" id="IPR036291">
    <property type="entry name" value="NAD(P)-bd_dom_sf"/>
</dbReference>
<accession>A0ABN1N7Y9</accession>
<dbReference type="Proteomes" id="UP001499967">
    <property type="component" value="Unassembled WGS sequence"/>
</dbReference>
<dbReference type="PRINTS" id="PR00081">
    <property type="entry name" value="GDHRDH"/>
</dbReference>
<feature type="region of interest" description="Disordered" evidence="5">
    <location>
        <begin position="1"/>
        <end position="25"/>
    </location>
</feature>